<dbReference type="InterPro" id="IPR052252">
    <property type="entry name" value="CEMIP/CEMIP2"/>
</dbReference>
<proteinExistence type="predicted"/>
<dbReference type="Pfam" id="PF13330">
    <property type="entry name" value="Mucin2_WxxW"/>
    <property type="match status" value="1"/>
</dbReference>
<dbReference type="InterPro" id="IPR025155">
    <property type="entry name" value="WxxW_domain"/>
</dbReference>
<dbReference type="AlphaFoldDB" id="A0A485NMW4"/>
<name>A0A485NMW4_LYNPA</name>
<dbReference type="EMBL" id="CAAGRJ010018894">
    <property type="protein sequence ID" value="VFV33967.1"/>
    <property type="molecule type" value="Genomic_DNA"/>
</dbReference>
<protein>
    <submittedName>
        <fullName evidence="6">Protein kiaa1199-like</fullName>
    </submittedName>
</protein>
<gene>
    <name evidence="6" type="ORF">LYPA_23C012493</name>
</gene>
<evidence type="ECO:0000313" key="6">
    <source>
        <dbReference type="EMBL" id="VFV33967.1"/>
    </source>
</evidence>
<organism evidence="6 7">
    <name type="scientific">Lynx pardinus</name>
    <name type="common">Iberian lynx</name>
    <name type="synonym">Felis pardina</name>
    <dbReference type="NCBI Taxonomy" id="191816"/>
    <lineage>
        <taxon>Eukaryota</taxon>
        <taxon>Metazoa</taxon>
        <taxon>Chordata</taxon>
        <taxon>Craniata</taxon>
        <taxon>Vertebrata</taxon>
        <taxon>Euteleostomi</taxon>
        <taxon>Mammalia</taxon>
        <taxon>Eutheria</taxon>
        <taxon>Laurasiatheria</taxon>
        <taxon>Carnivora</taxon>
        <taxon>Feliformia</taxon>
        <taxon>Felidae</taxon>
        <taxon>Felinae</taxon>
        <taxon>Lynx</taxon>
    </lineage>
</organism>
<evidence type="ECO:0000313" key="7">
    <source>
        <dbReference type="Proteomes" id="UP000386466"/>
    </source>
</evidence>
<sequence length="286" mass="31587">HPWSFLTVKGNPSSSVEDHIEYHGHRGSAAARVFKVFRTEHGEHFNVSSSSEWVQDVEWTGWFDHDKVPQTKGGEKISDLREAHPGKICNRPIDIQATTPDGANLTAEVVHKKGQDYRFACYDRGRPCHGYRVRFLCGKPVRPRLTVTIDTNVNSTILNLEDDVRSWKPGDTLVVASTDYSMYQAEEFQVLPCRACAPNQVKVAGKTLTSPSPGRADLLGLKLSESRENLYRLATAMIMLRHETDPNLCGKRLSLTPASAACRGFSFPGPSVAPGGQRGSGRLSPD</sequence>
<dbReference type="GO" id="GO:0005576">
    <property type="term" value="C:extracellular region"/>
    <property type="evidence" value="ECO:0007669"/>
    <property type="project" value="UniProtKB-SubCell"/>
</dbReference>
<reference evidence="6 7" key="1">
    <citation type="submission" date="2019-01" db="EMBL/GenBank/DDBJ databases">
        <authorList>
            <person name="Alioto T."/>
            <person name="Alioto T."/>
        </authorList>
    </citation>
    <scope>NUCLEOTIDE SEQUENCE [LARGE SCALE GENOMIC DNA]</scope>
</reference>
<dbReference type="Proteomes" id="UP000386466">
    <property type="component" value="Unassembled WGS sequence"/>
</dbReference>
<evidence type="ECO:0000259" key="5">
    <source>
        <dbReference type="Pfam" id="PF13330"/>
    </source>
</evidence>
<comment type="subcellular location">
    <subcellularLocation>
        <location evidence="1">Secreted</location>
    </subcellularLocation>
</comment>
<keyword evidence="7" id="KW-1185">Reference proteome</keyword>
<evidence type="ECO:0000256" key="4">
    <source>
        <dbReference type="ARBA" id="ARBA00023180"/>
    </source>
</evidence>
<evidence type="ECO:0000256" key="3">
    <source>
        <dbReference type="ARBA" id="ARBA00022729"/>
    </source>
</evidence>
<keyword evidence="2" id="KW-0964">Secreted</keyword>
<keyword evidence="3" id="KW-0732">Signal</keyword>
<accession>A0A485NMW4</accession>
<evidence type="ECO:0000256" key="1">
    <source>
        <dbReference type="ARBA" id="ARBA00004613"/>
    </source>
</evidence>
<feature type="non-terminal residue" evidence="6">
    <location>
        <position position="1"/>
    </location>
</feature>
<dbReference type="PANTHER" id="PTHR15535">
    <property type="entry name" value="TRANSMEMBRANE PROTEIN 2-RELATED"/>
    <property type="match status" value="1"/>
</dbReference>
<dbReference type="PANTHER" id="PTHR15535:SF15">
    <property type="entry name" value="CELL MIGRATION-INDUCING AND HYALURONAN-BINDING PROTEIN"/>
    <property type="match status" value="1"/>
</dbReference>
<feature type="domain" description="WxxW" evidence="5">
    <location>
        <begin position="59"/>
        <end position="137"/>
    </location>
</feature>
<evidence type="ECO:0000256" key="2">
    <source>
        <dbReference type="ARBA" id="ARBA00022525"/>
    </source>
</evidence>
<keyword evidence="4" id="KW-0325">Glycoprotein</keyword>